<accession>A0A6S7FJI2</accession>
<dbReference type="PANTHER" id="PTHR14221">
    <property type="entry name" value="WD REPEAT DOMAIN 44"/>
    <property type="match status" value="1"/>
</dbReference>
<organism evidence="1 2">
    <name type="scientific">Paramuricea clavata</name>
    <name type="common">Red gorgonian</name>
    <name type="synonym">Violescent sea-whip</name>
    <dbReference type="NCBI Taxonomy" id="317549"/>
    <lineage>
        <taxon>Eukaryota</taxon>
        <taxon>Metazoa</taxon>
        <taxon>Cnidaria</taxon>
        <taxon>Anthozoa</taxon>
        <taxon>Octocorallia</taxon>
        <taxon>Malacalcyonacea</taxon>
        <taxon>Plexauridae</taxon>
        <taxon>Paramuricea</taxon>
    </lineage>
</organism>
<keyword evidence="2" id="KW-1185">Reference proteome</keyword>
<reference evidence="1" key="1">
    <citation type="submission" date="2020-04" db="EMBL/GenBank/DDBJ databases">
        <authorList>
            <person name="Alioto T."/>
            <person name="Alioto T."/>
            <person name="Gomez Garrido J."/>
        </authorList>
    </citation>
    <scope>NUCLEOTIDE SEQUENCE</scope>
    <source>
        <strain evidence="1">A484AB</strain>
    </source>
</reference>
<dbReference type="OrthoDB" id="20550at2759"/>
<dbReference type="Proteomes" id="UP001152795">
    <property type="component" value="Unassembled WGS sequence"/>
</dbReference>
<dbReference type="InterPro" id="IPR036322">
    <property type="entry name" value="WD40_repeat_dom_sf"/>
</dbReference>
<sequence>GSLDGKLRLWNIPDKKVALWNELEGAGSHLITAANFCMNGKFAVIGTYDGRCIFYETEHLKYYTQWQIRSTRKKQGRKISGIEPMPGEDKILITSNDSRIRLYSLKDHSLHCKYKGFTNSSSQIKGSFSHDGELVISGSEDHYVYMWRAQHRIASTRKDKNDFYESFSAHNAVVTAAIFAPCPWNVVPTEYDDNSTGGTGPEVIVAADWTGSIKIFINRYSNEKT</sequence>
<dbReference type="InterPro" id="IPR001680">
    <property type="entry name" value="WD40_rpt"/>
</dbReference>
<dbReference type="SMART" id="SM00320">
    <property type="entry name" value="WD40"/>
    <property type="match status" value="3"/>
</dbReference>
<evidence type="ECO:0000313" key="2">
    <source>
        <dbReference type="Proteomes" id="UP001152795"/>
    </source>
</evidence>
<dbReference type="EMBL" id="CACRXK020000237">
    <property type="protein sequence ID" value="CAB3979864.1"/>
    <property type="molecule type" value="Genomic_DNA"/>
</dbReference>
<dbReference type="InterPro" id="IPR040324">
    <property type="entry name" value="WDR44/Dgr2"/>
</dbReference>
<proteinExistence type="predicted"/>
<protein>
    <submittedName>
        <fullName evidence="1">WD repeat-containing 44-like</fullName>
    </submittedName>
</protein>
<gene>
    <name evidence="1" type="ORF">PACLA_8A031919</name>
</gene>
<dbReference type="InterPro" id="IPR015943">
    <property type="entry name" value="WD40/YVTN_repeat-like_dom_sf"/>
</dbReference>
<dbReference type="SUPFAM" id="SSF50978">
    <property type="entry name" value="WD40 repeat-like"/>
    <property type="match status" value="1"/>
</dbReference>
<dbReference type="Pfam" id="PF00400">
    <property type="entry name" value="WD40"/>
    <property type="match status" value="1"/>
</dbReference>
<name>A0A6S7FJI2_PARCT</name>
<dbReference type="PANTHER" id="PTHR14221:SF0">
    <property type="entry name" value="WD REPEAT-CONTAINING PROTEIN 44"/>
    <property type="match status" value="1"/>
</dbReference>
<dbReference type="Gene3D" id="2.130.10.10">
    <property type="entry name" value="YVTN repeat-like/Quinoprotein amine dehydrogenase"/>
    <property type="match status" value="1"/>
</dbReference>
<dbReference type="PROSITE" id="PS50082">
    <property type="entry name" value="WD_REPEATS_2"/>
    <property type="match status" value="1"/>
</dbReference>
<feature type="non-terminal residue" evidence="1">
    <location>
        <position position="1"/>
    </location>
</feature>
<dbReference type="AlphaFoldDB" id="A0A6S7FJI2"/>
<comment type="caution">
    <text evidence="1">The sequence shown here is derived from an EMBL/GenBank/DDBJ whole genome shotgun (WGS) entry which is preliminary data.</text>
</comment>
<evidence type="ECO:0000313" key="1">
    <source>
        <dbReference type="EMBL" id="CAB3979864.1"/>
    </source>
</evidence>